<sequence length="399" mass="45647">MDALDLPNLHARSFALARWKLREWLFDLGDEPPEHWSRSRAILIIAFAWATWLYRLVLFLGIAILVYHFFVKLVGIFLFFVEILWFVAKPLASELAVWRTLWPRIVLRSRSRRAAVWSALLCIILLLPLPSRISVSAVLKPQESWPIYVPAGARIEAMPFKHGDWVPAGQTLMQLYVPELASRAKTLKLRLDQQRYLAETSAFNDDLRKRWMVSEQTALATQAELQGVQAEQHQYAPAAPFGGQFLLADPDLTVGQWIGKKDNLALLVHQSSPWRVETWLDEDDVARVRVGQSAKFLTDGPTSPIVDLKVISVDKDAARVLPRRELASLLGGHVMTRERSGQLIPERAVYRVTLEVLQMPDELKQLTWRGQLIIHANWQSPIARYARQMLMVLVREIGF</sequence>
<organism evidence="3 4">
    <name type="scientific">Limnohabitans lacus</name>
    <dbReference type="NCBI Taxonomy" id="3045173"/>
    <lineage>
        <taxon>Bacteria</taxon>
        <taxon>Pseudomonadati</taxon>
        <taxon>Pseudomonadota</taxon>
        <taxon>Betaproteobacteria</taxon>
        <taxon>Burkholderiales</taxon>
        <taxon>Comamonadaceae</taxon>
        <taxon>Limnohabitans</taxon>
    </lineage>
</organism>
<evidence type="ECO:0000313" key="3">
    <source>
        <dbReference type="EMBL" id="MDI9234655.1"/>
    </source>
</evidence>
<keyword evidence="2" id="KW-1133">Transmembrane helix</keyword>
<keyword evidence="2" id="KW-0472">Membrane</keyword>
<keyword evidence="1" id="KW-0813">Transport</keyword>
<name>A0ABT6X959_9BURK</name>
<protein>
    <submittedName>
        <fullName evidence="3">HlyD family efflux transporter periplasmic adaptor subunit</fullName>
    </submittedName>
</protein>
<feature type="transmembrane region" description="Helical" evidence="2">
    <location>
        <begin position="41"/>
        <end position="67"/>
    </location>
</feature>
<dbReference type="SUPFAM" id="SSF111369">
    <property type="entry name" value="HlyD-like secretion proteins"/>
    <property type="match status" value="1"/>
</dbReference>
<dbReference type="InterPro" id="IPR051909">
    <property type="entry name" value="MFP_Cation_Efflux"/>
</dbReference>
<reference evidence="3" key="1">
    <citation type="submission" date="2023-05" db="EMBL/GenBank/DDBJ databases">
        <title>Limnohabitans sp. strain HM2-2 Genome sequencing and assembly.</title>
        <authorList>
            <person name="Jung Y."/>
        </authorList>
    </citation>
    <scope>NUCLEOTIDE SEQUENCE</scope>
    <source>
        <strain evidence="3">HM2-2</strain>
    </source>
</reference>
<evidence type="ECO:0000313" key="4">
    <source>
        <dbReference type="Proteomes" id="UP001431902"/>
    </source>
</evidence>
<dbReference type="Proteomes" id="UP001431902">
    <property type="component" value="Unassembled WGS sequence"/>
</dbReference>
<dbReference type="EMBL" id="JASGBH010000009">
    <property type="protein sequence ID" value="MDI9234655.1"/>
    <property type="molecule type" value="Genomic_DNA"/>
</dbReference>
<feature type="transmembrane region" description="Helical" evidence="2">
    <location>
        <begin position="73"/>
        <end position="92"/>
    </location>
</feature>
<evidence type="ECO:0000256" key="1">
    <source>
        <dbReference type="ARBA" id="ARBA00022448"/>
    </source>
</evidence>
<dbReference type="PANTHER" id="PTHR30097:SF4">
    <property type="entry name" value="SLR6042 PROTEIN"/>
    <property type="match status" value="1"/>
</dbReference>
<gene>
    <name evidence="3" type="ORF">QLQ16_12525</name>
</gene>
<comment type="caution">
    <text evidence="3">The sequence shown here is derived from an EMBL/GenBank/DDBJ whole genome shotgun (WGS) entry which is preliminary data.</text>
</comment>
<dbReference type="RefSeq" id="WP_283224998.1">
    <property type="nucleotide sequence ID" value="NZ_JASGBH010000009.1"/>
</dbReference>
<proteinExistence type="predicted"/>
<dbReference type="PANTHER" id="PTHR30097">
    <property type="entry name" value="CATION EFFLUX SYSTEM PROTEIN CUSB"/>
    <property type="match status" value="1"/>
</dbReference>
<evidence type="ECO:0000256" key="2">
    <source>
        <dbReference type="SAM" id="Phobius"/>
    </source>
</evidence>
<keyword evidence="4" id="KW-1185">Reference proteome</keyword>
<keyword evidence="2" id="KW-0812">Transmembrane</keyword>
<accession>A0ABT6X959</accession>